<feature type="repeat" description="PPR" evidence="2">
    <location>
        <begin position="378"/>
        <end position="412"/>
    </location>
</feature>
<dbReference type="Pfam" id="PF20431">
    <property type="entry name" value="E_motif"/>
    <property type="match status" value="1"/>
</dbReference>
<proteinExistence type="predicted"/>
<dbReference type="FunFam" id="1.25.40.10:FF:000158">
    <property type="entry name" value="pentatricopeptide repeat-containing protein At2g33680"/>
    <property type="match status" value="1"/>
</dbReference>
<keyword evidence="1" id="KW-0677">Repeat</keyword>
<evidence type="ECO:0000313" key="3">
    <source>
        <dbReference type="EMBL" id="KAK7264172.1"/>
    </source>
</evidence>
<organism evidence="3 4">
    <name type="scientific">Clitoria ternatea</name>
    <name type="common">Butterfly pea</name>
    <dbReference type="NCBI Taxonomy" id="43366"/>
    <lineage>
        <taxon>Eukaryota</taxon>
        <taxon>Viridiplantae</taxon>
        <taxon>Streptophyta</taxon>
        <taxon>Embryophyta</taxon>
        <taxon>Tracheophyta</taxon>
        <taxon>Spermatophyta</taxon>
        <taxon>Magnoliopsida</taxon>
        <taxon>eudicotyledons</taxon>
        <taxon>Gunneridae</taxon>
        <taxon>Pentapetalae</taxon>
        <taxon>rosids</taxon>
        <taxon>fabids</taxon>
        <taxon>Fabales</taxon>
        <taxon>Fabaceae</taxon>
        <taxon>Papilionoideae</taxon>
        <taxon>50 kb inversion clade</taxon>
        <taxon>NPAAA clade</taxon>
        <taxon>indigoferoid/millettioid clade</taxon>
        <taxon>Phaseoleae</taxon>
        <taxon>Clitoria</taxon>
    </lineage>
</organism>
<dbReference type="Pfam" id="PF13041">
    <property type="entry name" value="PPR_2"/>
    <property type="match status" value="2"/>
</dbReference>
<dbReference type="InterPro" id="IPR046848">
    <property type="entry name" value="E_motif"/>
</dbReference>
<feature type="repeat" description="PPR" evidence="2">
    <location>
        <begin position="245"/>
        <end position="275"/>
    </location>
</feature>
<sequence>MPMPSPSFKTFKSSKLCIVKPLISNPSLFEAVSSLDLLRLKGIRLPSHVLATLLRHCSKTRSYREGKLLHLHLKLTGFKRPPTLLANHLISMYFSCGDHVQARKVFDKMEVRNLYTWNSMLSGYVKLGMMKQARSFFYQMPDKDCVSWNTMVTGYAHGGRFAEALRFYGQFRRLSVRYNEFSFAGVLIVSVKLKDFQLCRQIHAQVLVIGFSSNVVISNSILDAHAKCGKMEDARRLFDDMPVRDILTWTTLISGYAASGDMESAAELYSQMPKKNSCLWTCLISGYARNGLGHEALEVFRKMIMCQVSPDQFTFSICLFACAVIASLRHGKQIHAFLVRNNIKPNTIVVSAIVDMYSKCGSMETARRVFNLIGNKQDVVLWNTMISSLAHYGYGIEAIMMLSEMLRSGVKPDRATFVAILNACSHSGLAREGLQFFKSMSSEHGVVPDQEHYACIIDLLVRAGCFNESMKDCKPGDHVRSSSIRVCSMHGNLDFGRNVAVFLIKLQLLSSAVYELLSSVYAALGKWELVEKIRHILDERSLRKDQAISWIEIDNKVHTFTTLDGSHPLNETIYSALGHLSNHMEDHTPLPNLECDIPLTSINNITHKVTQ</sequence>
<dbReference type="Pfam" id="PF01535">
    <property type="entry name" value="PPR"/>
    <property type="match status" value="5"/>
</dbReference>
<dbReference type="GO" id="GO:0099402">
    <property type="term" value="P:plant organ development"/>
    <property type="evidence" value="ECO:0007669"/>
    <property type="project" value="UniProtKB-ARBA"/>
</dbReference>
<evidence type="ECO:0000256" key="2">
    <source>
        <dbReference type="PROSITE-ProRule" id="PRU00708"/>
    </source>
</evidence>
<dbReference type="Proteomes" id="UP001359559">
    <property type="component" value="Unassembled WGS sequence"/>
</dbReference>
<protein>
    <recommendedName>
        <fullName evidence="5">Pentatricopeptide repeat-containing protein</fullName>
    </recommendedName>
</protein>
<gene>
    <name evidence="3" type="ORF">RJT34_31777</name>
</gene>
<dbReference type="AlphaFoldDB" id="A0AAN9I353"/>
<comment type="caution">
    <text evidence="3">The sequence shown here is derived from an EMBL/GenBank/DDBJ whole genome shotgun (WGS) entry which is preliminary data.</text>
</comment>
<name>A0AAN9I353_CLITE</name>
<evidence type="ECO:0000256" key="1">
    <source>
        <dbReference type="ARBA" id="ARBA00022737"/>
    </source>
</evidence>
<dbReference type="FunFam" id="1.25.40.10:FF:000709">
    <property type="entry name" value="Pentatricopeptide repeat-containing protein At2g21090"/>
    <property type="match status" value="1"/>
</dbReference>
<dbReference type="InterPro" id="IPR002885">
    <property type="entry name" value="PPR_rpt"/>
</dbReference>
<dbReference type="PANTHER" id="PTHR47926">
    <property type="entry name" value="PENTATRICOPEPTIDE REPEAT-CONTAINING PROTEIN"/>
    <property type="match status" value="1"/>
</dbReference>
<dbReference type="GO" id="GO:0003723">
    <property type="term" value="F:RNA binding"/>
    <property type="evidence" value="ECO:0007669"/>
    <property type="project" value="InterPro"/>
</dbReference>
<dbReference type="NCBIfam" id="TIGR00756">
    <property type="entry name" value="PPR"/>
    <property type="match status" value="7"/>
</dbReference>
<feature type="repeat" description="PPR" evidence="2">
    <location>
        <begin position="413"/>
        <end position="448"/>
    </location>
</feature>
<dbReference type="EMBL" id="JAYKXN010000008">
    <property type="protein sequence ID" value="KAK7264172.1"/>
    <property type="molecule type" value="Genomic_DNA"/>
</dbReference>
<evidence type="ECO:0000313" key="4">
    <source>
        <dbReference type="Proteomes" id="UP001359559"/>
    </source>
</evidence>
<dbReference type="InterPro" id="IPR046960">
    <property type="entry name" value="PPR_At4g14850-like_plant"/>
</dbReference>
<reference evidence="3 4" key="1">
    <citation type="submission" date="2024-01" db="EMBL/GenBank/DDBJ databases">
        <title>The genomes of 5 underutilized Papilionoideae crops provide insights into root nodulation and disease resistance.</title>
        <authorList>
            <person name="Yuan L."/>
        </authorList>
    </citation>
    <scope>NUCLEOTIDE SEQUENCE [LARGE SCALE GENOMIC DNA]</scope>
    <source>
        <strain evidence="3">LY-2023</strain>
        <tissue evidence="3">Leaf</tissue>
    </source>
</reference>
<accession>A0AAN9I353</accession>
<dbReference type="InterPro" id="IPR011990">
    <property type="entry name" value="TPR-like_helical_dom_sf"/>
</dbReference>
<dbReference type="FunFam" id="1.25.40.10:FF:001561">
    <property type="entry name" value="Pentatricopeptide repeat-containing protein At2g21090"/>
    <property type="match status" value="1"/>
</dbReference>
<evidence type="ECO:0008006" key="5">
    <source>
        <dbReference type="Google" id="ProtNLM"/>
    </source>
</evidence>
<dbReference type="Gene3D" id="1.25.40.10">
    <property type="entry name" value="Tetratricopeptide repeat domain"/>
    <property type="match status" value="4"/>
</dbReference>
<dbReference type="PROSITE" id="PS51375">
    <property type="entry name" value="PPR"/>
    <property type="match status" value="6"/>
</dbReference>
<feature type="repeat" description="PPR" evidence="2">
    <location>
        <begin position="214"/>
        <end position="244"/>
    </location>
</feature>
<dbReference type="PANTHER" id="PTHR47926:SF465">
    <property type="entry name" value="PENTATRICOPEPTIDE REPEAT (PPR-LIKE) SUPERFAMILY PROTEIN"/>
    <property type="match status" value="1"/>
</dbReference>
<feature type="repeat" description="PPR" evidence="2">
    <location>
        <begin position="113"/>
        <end position="147"/>
    </location>
</feature>
<keyword evidence="4" id="KW-1185">Reference proteome</keyword>
<feature type="repeat" description="PPR" evidence="2">
    <location>
        <begin position="276"/>
        <end position="310"/>
    </location>
</feature>
<dbReference type="GO" id="GO:0009451">
    <property type="term" value="P:RNA modification"/>
    <property type="evidence" value="ECO:0007669"/>
    <property type="project" value="InterPro"/>
</dbReference>